<dbReference type="AlphaFoldDB" id="A0A1I7WB76"/>
<evidence type="ECO:0000256" key="1">
    <source>
        <dbReference type="SAM" id="MobiDB-lite"/>
    </source>
</evidence>
<reference evidence="3" key="1">
    <citation type="submission" date="2016-11" db="UniProtKB">
        <authorList>
            <consortium name="WormBaseParasite"/>
        </authorList>
    </citation>
    <scope>IDENTIFICATION</scope>
</reference>
<dbReference type="WBParaSite" id="Hba_01960">
    <property type="protein sequence ID" value="Hba_01960"/>
    <property type="gene ID" value="Hba_01960"/>
</dbReference>
<organism evidence="2 3">
    <name type="scientific">Heterorhabditis bacteriophora</name>
    <name type="common">Entomopathogenic nematode worm</name>
    <dbReference type="NCBI Taxonomy" id="37862"/>
    <lineage>
        <taxon>Eukaryota</taxon>
        <taxon>Metazoa</taxon>
        <taxon>Ecdysozoa</taxon>
        <taxon>Nematoda</taxon>
        <taxon>Chromadorea</taxon>
        <taxon>Rhabditida</taxon>
        <taxon>Rhabditina</taxon>
        <taxon>Rhabditomorpha</taxon>
        <taxon>Strongyloidea</taxon>
        <taxon>Heterorhabditidae</taxon>
        <taxon>Heterorhabditis</taxon>
    </lineage>
</organism>
<evidence type="ECO:0000313" key="3">
    <source>
        <dbReference type="WBParaSite" id="Hba_01960"/>
    </source>
</evidence>
<keyword evidence="2" id="KW-1185">Reference proteome</keyword>
<dbReference type="Proteomes" id="UP000095283">
    <property type="component" value="Unplaced"/>
</dbReference>
<evidence type="ECO:0000313" key="2">
    <source>
        <dbReference type="Proteomes" id="UP000095283"/>
    </source>
</evidence>
<protein>
    <submittedName>
        <fullName evidence="3">Uncharacterized protein</fullName>
    </submittedName>
</protein>
<name>A0A1I7WB76_HETBA</name>
<proteinExistence type="predicted"/>
<feature type="compositionally biased region" description="Polar residues" evidence="1">
    <location>
        <begin position="20"/>
        <end position="35"/>
    </location>
</feature>
<sequence length="96" mass="10993">MKVFMINMHCDIYSIRSVSPRNHGRVSTQQGNTRHQQTHSRNDSDEQSYSSDVGTTEEDTVSIRIVMNFLNSCLPKILNMKIKATNLFMCSSFFSV</sequence>
<accession>A0A1I7WB76</accession>
<feature type="region of interest" description="Disordered" evidence="1">
    <location>
        <begin position="20"/>
        <end position="57"/>
    </location>
</feature>